<dbReference type="PROSITE" id="PS00036">
    <property type="entry name" value="BZIP_BASIC"/>
    <property type="match status" value="1"/>
</dbReference>
<dbReference type="EMBL" id="CM027689">
    <property type="protein sequence ID" value="KAG0513888.1"/>
    <property type="molecule type" value="Genomic_DNA"/>
</dbReference>
<dbReference type="GO" id="GO:0003700">
    <property type="term" value="F:DNA-binding transcription factor activity"/>
    <property type="evidence" value="ECO:0007669"/>
    <property type="project" value="InterPro"/>
</dbReference>
<evidence type="ECO:0000256" key="1">
    <source>
        <dbReference type="ARBA" id="ARBA00004123"/>
    </source>
</evidence>
<dbReference type="PANTHER" id="PTHR46324">
    <property type="entry name" value="BASIC LEUCINE ZIPPER 43-RELATED"/>
    <property type="match status" value="1"/>
</dbReference>
<dbReference type="InterPro" id="IPR004827">
    <property type="entry name" value="bZIP"/>
</dbReference>
<dbReference type="Proteomes" id="UP000807115">
    <property type="component" value="Chromosome 10"/>
</dbReference>
<comment type="caution">
    <text evidence="8">The sequence shown here is derived from an EMBL/GenBank/DDBJ whole genome shotgun (WGS) entry which is preliminary data.</text>
</comment>
<evidence type="ECO:0000256" key="4">
    <source>
        <dbReference type="ARBA" id="ARBA00023163"/>
    </source>
</evidence>
<dbReference type="GO" id="GO:0003677">
    <property type="term" value="F:DNA binding"/>
    <property type="evidence" value="ECO:0007669"/>
    <property type="project" value="UniProtKB-KW"/>
</dbReference>
<evidence type="ECO:0000256" key="3">
    <source>
        <dbReference type="ARBA" id="ARBA00023125"/>
    </source>
</evidence>
<dbReference type="InterPro" id="IPR044521">
    <property type="entry name" value="AtbZIP8/43"/>
</dbReference>
<evidence type="ECO:0000256" key="6">
    <source>
        <dbReference type="SAM" id="Coils"/>
    </source>
</evidence>
<evidence type="ECO:0000259" key="7">
    <source>
        <dbReference type="PROSITE" id="PS50217"/>
    </source>
</evidence>
<dbReference type="Pfam" id="PF00170">
    <property type="entry name" value="bZIP_1"/>
    <property type="match status" value="1"/>
</dbReference>
<dbReference type="AlphaFoldDB" id="A0A921Q1N5"/>
<dbReference type="FunFam" id="1.20.5.170:FF:000020">
    <property type="entry name" value="BZIP transcription factor"/>
    <property type="match status" value="1"/>
</dbReference>
<keyword evidence="5" id="KW-0539">Nucleus</keyword>
<evidence type="ECO:0000256" key="5">
    <source>
        <dbReference type="ARBA" id="ARBA00023242"/>
    </source>
</evidence>
<dbReference type="PANTHER" id="PTHR46324:SF16">
    <property type="entry name" value="BZIP DOMAIN-CONTAINING PROTEIN"/>
    <property type="match status" value="1"/>
</dbReference>
<dbReference type="InterPro" id="IPR046347">
    <property type="entry name" value="bZIP_sf"/>
</dbReference>
<comment type="subcellular location">
    <subcellularLocation>
        <location evidence="1">Nucleus</location>
    </subcellularLocation>
</comment>
<dbReference type="InterPro" id="IPR045314">
    <property type="entry name" value="bZIP_plant_GBF1"/>
</dbReference>
<reference evidence="8" key="2">
    <citation type="submission" date="2020-10" db="EMBL/GenBank/DDBJ databases">
        <authorList>
            <person name="Cooper E.A."/>
            <person name="Brenton Z.W."/>
            <person name="Flinn B.S."/>
            <person name="Jenkins J."/>
            <person name="Shu S."/>
            <person name="Flowers D."/>
            <person name="Luo F."/>
            <person name="Wang Y."/>
            <person name="Xia P."/>
            <person name="Barry K."/>
            <person name="Daum C."/>
            <person name="Lipzen A."/>
            <person name="Yoshinaga Y."/>
            <person name="Schmutz J."/>
            <person name="Saski C."/>
            <person name="Vermerris W."/>
            <person name="Kresovich S."/>
        </authorList>
    </citation>
    <scope>NUCLEOTIDE SEQUENCE</scope>
</reference>
<evidence type="ECO:0000313" key="9">
    <source>
        <dbReference type="Proteomes" id="UP000807115"/>
    </source>
</evidence>
<dbReference type="CDD" id="cd14702">
    <property type="entry name" value="bZIP_plant_GBF1"/>
    <property type="match status" value="1"/>
</dbReference>
<feature type="domain" description="BZIP" evidence="7">
    <location>
        <begin position="161"/>
        <end position="224"/>
    </location>
</feature>
<keyword evidence="3" id="KW-0238">DNA-binding</keyword>
<proteinExistence type="predicted"/>
<keyword evidence="2" id="KW-0805">Transcription regulation</keyword>
<keyword evidence="6" id="KW-0175">Coiled coil</keyword>
<name>A0A921Q1N5_SORBI</name>
<keyword evidence="4" id="KW-0804">Transcription</keyword>
<dbReference type="SMART" id="SM00338">
    <property type="entry name" value="BRLZ"/>
    <property type="match status" value="1"/>
</dbReference>
<protein>
    <recommendedName>
        <fullName evidence="7">BZIP domain-containing protein</fullName>
    </recommendedName>
</protein>
<organism evidence="8 9">
    <name type="scientific">Sorghum bicolor</name>
    <name type="common">Sorghum</name>
    <name type="synonym">Sorghum vulgare</name>
    <dbReference type="NCBI Taxonomy" id="4558"/>
    <lineage>
        <taxon>Eukaryota</taxon>
        <taxon>Viridiplantae</taxon>
        <taxon>Streptophyta</taxon>
        <taxon>Embryophyta</taxon>
        <taxon>Tracheophyta</taxon>
        <taxon>Spermatophyta</taxon>
        <taxon>Magnoliopsida</taxon>
        <taxon>Liliopsida</taxon>
        <taxon>Poales</taxon>
        <taxon>Poaceae</taxon>
        <taxon>PACMAD clade</taxon>
        <taxon>Panicoideae</taxon>
        <taxon>Andropogonodae</taxon>
        <taxon>Andropogoneae</taxon>
        <taxon>Sorghinae</taxon>
        <taxon>Sorghum</taxon>
    </lineage>
</organism>
<sequence length="243" mass="28218">MPMHAPVLYVRTPYMILFRPINPPCCPLASFQKPALFLSVSLASYTSPRSRRGDDSMHPSEVASVFLPYLPPAATASICFGIVPHYHTPADDDLHRLLFPCNDDSDLLTLPYTVASFEYAGGQPLLEHHHHHHHHHHAVNDKDEGGDDRRLLQHRRQLLAEERRRRRTVSNRESARRSRVRKRKQLTQLWEQVVFLRGDNRDLLDRLNRAIRDADHVLRDNARLSDERAELQRRLHELAGARR</sequence>
<evidence type="ECO:0000313" key="8">
    <source>
        <dbReference type="EMBL" id="KAG0513888.1"/>
    </source>
</evidence>
<dbReference type="GO" id="GO:0005634">
    <property type="term" value="C:nucleus"/>
    <property type="evidence" value="ECO:0007669"/>
    <property type="project" value="UniProtKB-SubCell"/>
</dbReference>
<evidence type="ECO:0000256" key="2">
    <source>
        <dbReference type="ARBA" id="ARBA00023015"/>
    </source>
</evidence>
<reference evidence="8" key="1">
    <citation type="journal article" date="2019" name="BMC Genomics">
        <title>A new reference genome for Sorghum bicolor reveals high levels of sequence similarity between sweet and grain genotypes: implications for the genetics of sugar metabolism.</title>
        <authorList>
            <person name="Cooper E.A."/>
            <person name="Brenton Z.W."/>
            <person name="Flinn B.S."/>
            <person name="Jenkins J."/>
            <person name="Shu S."/>
            <person name="Flowers D."/>
            <person name="Luo F."/>
            <person name="Wang Y."/>
            <person name="Xia P."/>
            <person name="Barry K."/>
            <person name="Daum C."/>
            <person name="Lipzen A."/>
            <person name="Yoshinaga Y."/>
            <person name="Schmutz J."/>
            <person name="Saski C."/>
            <person name="Vermerris W."/>
            <person name="Kresovich S."/>
        </authorList>
    </citation>
    <scope>NUCLEOTIDE SEQUENCE</scope>
</reference>
<dbReference type="PROSITE" id="PS50217">
    <property type="entry name" value="BZIP"/>
    <property type="match status" value="1"/>
</dbReference>
<dbReference type="SUPFAM" id="SSF57959">
    <property type="entry name" value="Leucine zipper domain"/>
    <property type="match status" value="1"/>
</dbReference>
<gene>
    <name evidence="8" type="ORF">BDA96_10G141900</name>
</gene>
<dbReference type="Gene3D" id="1.20.5.170">
    <property type="match status" value="1"/>
</dbReference>
<accession>A0A921Q1N5</accession>
<feature type="coiled-coil region" evidence="6">
    <location>
        <begin position="214"/>
        <end position="241"/>
    </location>
</feature>